<dbReference type="AlphaFoldDB" id="A0A5J4WGX8"/>
<feature type="compositionally biased region" description="Basic residues" evidence="1">
    <location>
        <begin position="513"/>
        <end position="523"/>
    </location>
</feature>
<name>A0A5J4WGX8_9EUKA</name>
<protein>
    <submittedName>
        <fullName evidence="2">Uncharacterized protein</fullName>
    </submittedName>
</protein>
<comment type="caution">
    <text evidence="2">The sequence shown here is derived from an EMBL/GenBank/DDBJ whole genome shotgun (WGS) entry which is preliminary data.</text>
</comment>
<feature type="compositionally biased region" description="Acidic residues" evidence="1">
    <location>
        <begin position="494"/>
        <end position="506"/>
    </location>
</feature>
<dbReference type="Proteomes" id="UP000324800">
    <property type="component" value="Unassembled WGS sequence"/>
</dbReference>
<dbReference type="EMBL" id="SNRW01001973">
    <property type="protein sequence ID" value="KAA6394324.1"/>
    <property type="molecule type" value="Genomic_DNA"/>
</dbReference>
<reference evidence="2 3" key="1">
    <citation type="submission" date="2019-03" db="EMBL/GenBank/DDBJ databases">
        <title>Single cell metagenomics reveals metabolic interactions within the superorganism composed of flagellate Streblomastix strix and complex community of Bacteroidetes bacteria on its surface.</title>
        <authorList>
            <person name="Treitli S.C."/>
            <person name="Kolisko M."/>
            <person name="Husnik F."/>
            <person name="Keeling P."/>
            <person name="Hampl V."/>
        </authorList>
    </citation>
    <scope>NUCLEOTIDE SEQUENCE [LARGE SCALE GENOMIC DNA]</scope>
    <source>
        <strain evidence="2">ST1C</strain>
    </source>
</reference>
<feature type="region of interest" description="Disordered" evidence="1">
    <location>
        <begin position="404"/>
        <end position="523"/>
    </location>
</feature>
<feature type="region of interest" description="Disordered" evidence="1">
    <location>
        <begin position="285"/>
        <end position="319"/>
    </location>
</feature>
<accession>A0A5J4WGX8</accession>
<feature type="compositionally biased region" description="Polar residues" evidence="1">
    <location>
        <begin position="441"/>
        <end position="452"/>
    </location>
</feature>
<proteinExistence type="predicted"/>
<organism evidence="2 3">
    <name type="scientific">Streblomastix strix</name>
    <dbReference type="NCBI Taxonomy" id="222440"/>
    <lineage>
        <taxon>Eukaryota</taxon>
        <taxon>Metamonada</taxon>
        <taxon>Preaxostyla</taxon>
        <taxon>Oxymonadida</taxon>
        <taxon>Streblomastigidae</taxon>
        <taxon>Streblomastix</taxon>
    </lineage>
</organism>
<evidence type="ECO:0000313" key="3">
    <source>
        <dbReference type="Proteomes" id="UP000324800"/>
    </source>
</evidence>
<sequence length="523" mass="59329">MDRFLRQKRKRNRIIVAAGVVVAVAVAARKYKKIGQGKETRRFREPMEMRTGQRMRKAIDKWRKIDKLNLIRNNRLRTNNNPNHDYHKSNPNIDLNYISPQYNTSHKLSSLHPQQHSASPSLEETLALLRAVSPGDPQGYKDREPESKQQKLLQYAGLIEVIERFHEIMKPIIEEEKKKPDTMLPGQYKHYLNKDGPIFFYPPKNYRPTPIHGHKDLNLSEEQRKQFDGDNGRTYQKGHTSQDYQTSVMEWLVMSLIVFTAEQIVQSETENMRQLTRELERIVADGTDDNGNDDQSLHAIEPKHFTNGNDGLGKNDGGTQLHATVNGEANPKINIAKISANTPSHNVNGSDRLGGNGCGTQGAGLLLATHHEYELRNPNISQPKGQQLLITLPPELSQVKEKVIVPKQKTQQVNKHDTRSKTGQPKSVPDKSLGSPEVRANSDTPNHFTPQQEQRKKADVAPVTKNKSVKHFKGNNTSVGSKKQKQRFITENLIEIEPDSETDQPEQLDQVRRKGGKKGKQIS</sequence>
<gene>
    <name evidence="2" type="ORF">EZS28_010150</name>
</gene>
<evidence type="ECO:0000313" key="2">
    <source>
        <dbReference type="EMBL" id="KAA6394324.1"/>
    </source>
</evidence>
<feature type="region of interest" description="Disordered" evidence="1">
    <location>
        <begin position="75"/>
        <end position="95"/>
    </location>
</feature>
<evidence type="ECO:0000256" key="1">
    <source>
        <dbReference type="SAM" id="MobiDB-lite"/>
    </source>
</evidence>